<dbReference type="Proteomes" id="UP001081283">
    <property type="component" value="Unassembled WGS sequence"/>
</dbReference>
<protein>
    <recommendedName>
        <fullName evidence="4">YMGG-like Gly-zipper domain-containing protein</fullName>
    </recommendedName>
</protein>
<name>A0ABT3YI06_9HYPH</name>
<keyword evidence="3" id="KW-1185">Reference proteome</keyword>
<proteinExistence type="predicted"/>
<accession>A0ABT3YI06</accession>
<sequence length="73" mass="7177">MSIYRRLVSHCLVLALSVSLAGCGTYVVAKTVTGAGSMVVGGAVGAVKLSGKAVGATAGAVVGLAQEQDEQIE</sequence>
<dbReference type="EMBL" id="JAOVZQ010000001">
    <property type="protein sequence ID" value="MCY0095448.1"/>
    <property type="molecule type" value="Genomic_DNA"/>
</dbReference>
<feature type="signal peptide" evidence="1">
    <location>
        <begin position="1"/>
        <end position="21"/>
    </location>
</feature>
<keyword evidence="1" id="KW-0732">Signal</keyword>
<reference evidence="2" key="1">
    <citation type="submission" date="2022-10" db="EMBL/GenBank/DDBJ databases">
        <title>Hoeflea sp. J2-29, isolated from marine algae.</title>
        <authorList>
            <person name="Kristyanto S."/>
            <person name="Kim J.M."/>
            <person name="Jeon C.O."/>
        </authorList>
    </citation>
    <scope>NUCLEOTIDE SEQUENCE</scope>
    <source>
        <strain evidence="2">J2-29</strain>
    </source>
</reference>
<comment type="caution">
    <text evidence="2">The sequence shown here is derived from an EMBL/GenBank/DDBJ whole genome shotgun (WGS) entry which is preliminary data.</text>
</comment>
<dbReference type="RefSeq" id="WP_267613328.1">
    <property type="nucleotide sequence ID" value="NZ_JAOVZQ010000001.1"/>
</dbReference>
<evidence type="ECO:0000313" key="3">
    <source>
        <dbReference type="Proteomes" id="UP001081283"/>
    </source>
</evidence>
<evidence type="ECO:0000256" key="1">
    <source>
        <dbReference type="SAM" id="SignalP"/>
    </source>
</evidence>
<feature type="chain" id="PRO_5046861879" description="YMGG-like Gly-zipper domain-containing protein" evidence="1">
    <location>
        <begin position="22"/>
        <end position="73"/>
    </location>
</feature>
<evidence type="ECO:0008006" key="4">
    <source>
        <dbReference type="Google" id="ProtNLM"/>
    </source>
</evidence>
<gene>
    <name evidence="2" type="ORF">OEG82_15700</name>
</gene>
<dbReference type="PROSITE" id="PS51257">
    <property type="entry name" value="PROKAR_LIPOPROTEIN"/>
    <property type="match status" value="1"/>
</dbReference>
<organism evidence="2 3">
    <name type="scientific">Hoeflea ulvae</name>
    <dbReference type="NCBI Taxonomy" id="2983764"/>
    <lineage>
        <taxon>Bacteria</taxon>
        <taxon>Pseudomonadati</taxon>
        <taxon>Pseudomonadota</taxon>
        <taxon>Alphaproteobacteria</taxon>
        <taxon>Hyphomicrobiales</taxon>
        <taxon>Rhizobiaceae</taxon>
        <taxon>Hoeflea</taxon>
    </lineage>
</organism>
<evidence type="ECO:0000313" key="2">
    <source>
        <dbReference type="EMBL" id="MCY0095448.1"/>
    </source>
</evidence>